<dbReference type="STRING" id="695939.SAMN00790413_05324"/>
<dbReference type="InterPro" id="IPR001764">
    <property type="entry name" value="Glyco_hydro_3_N"/>
</dbReference>
<reference evidence="10 11" key="1">
    <citation type="submission" date="2017-04" db="EMBL/GenBank/DDBJ databases">
        <authorList>
            <person name="Afonso C.L."/>
            <person name="Miller P.J."/>
            <person name="Scott M.A."/>
            <person name="Spackman E."/>
            <person name="Goraichik I."/>
            <person name="Dimitrov K.M."/>
            <person name="Suarez D.L."/>
            <person name="Swayne D.E."/>
        </authorList>
    </citation>
    <scope>NUCLEOTIDE SEQUENCE [LARGE SCALE GENOMIC DNA]</scope>
    <source>
        <strain evidence="10 11">KR-140</strain>
    </source>
</reference>
<dbReference type="PRINTS" id="PR00133">
    <property type="entry name" value="GLHYDRLASE3"/>
</dbReference>
<dbReference type="InterPro" id="IPR036962">
    <property type="entry name" value="Glyco_hydro_3_N_sf"/>
</dbReference>
<dbReference type="EC" id="3.2.1.21" evidence="3"/>
<evidence type="ECO:0000313" key="10">
    <source>
        <dbReference type="EMBL" id="SMB79749.1"/>
    </source>
</evidence>
<name>A0A1W1UFD0_9DEIO</name>
<evidence type="ECO:0000259" key="9">
    <source>
        <dbReference type="Pfam" id="PF01915"/>
    </source>
</evidence>
<dbReference type="PROSITE" id="PS00775">
    <property type="entry name" value="GLYCOSYL_HYDROL_F3"/>
    <property type="match status" value="1"/>
</dbReference>
<dbReference type="GO" id="GO:0009251">
    <property type="term" value="P:glucan catabolic process"/>
    <property type="evidence" value="ECO:0007669"/>
    <property type="project" value="TreeGrafter"/>
</dbReference>
<evidence type="ECO:0000256" key="6">
    <source>
        <dbReference type="ARBA" id="ARBA00023295"/>
    </source>
</evidence>
<comment type="catalytic activity">
    <reaction evidence="1">
        <text>Hydrolysis of terminal, non-reducing beta-D-glucosyl residues with release of beta-D-glucose.</text>
        <dbReference type="EC" id="3.2.1.21"/>
    </reaction>
</comment>
<comment type="similarity">
    <text evidence="2 7">Belongs to the glycosyl hydrolase 3 family.</text>
</comment>
<evidence type="ECO:0000256" key="4">
    <source>
        <dbReference type="ARBA" id="ARBA00022729"/>
    </source>
</evidence>
<dbReference type="InterPro" id="IPR019800">
    <property type="entry name" value="Glyco_hydro_3_AS"/>
</dbReference>
<dbReference type="PANTHER" id="PTHR30620">
    <property type="entry name" value="PERIPLASMIC BETA-GLUCOSIDASE-RELATED"/>
    <property type="match status" value="1"/>
</dbReference>
<keyword evidence="5 7" id="KW-0378">Hydrolase</keyword>
<proteinExistence type="inferred from homology"/>
<evidence type="ECO:0000256" key="5">
    <source>
        <dbReference type="ARBA" id="ARBA00022801"/>
    </source>
</evidence>
<feature type="domain" description="Glycoside hydrolase family 3 N-terminal" evidence="8">
    <location>
        <begin position="252"/>
        <end position="375"/>
    </location>
</feature>
<gene>
    <name evidence="10" type="ORF">SAMN00790413_05324</name>
</gene>
<dbReference type="Pfam" id="PF00933">
    <property type="entry name" value="Glyco_hydro_3"/>
    <property type="match status" value="2"/>
</dbReference>
<dbReference type="Proteomes" id="UP000192582">
    <property type="component" value="Unassembled WGS sequence"/>
</dbReference>
<feature type="domain" description="Glycoside hydrolase family 3 C-terminal" evidence="9">
    <location>
        <begin position="413"/>
        <end position="609"/>
    </location>
</feature>
<keyword evidence="6 7" id="KW-0326">Glycosidase</keyword>
<evidence type="ECO:0000259" key="8">
    <source>
        <dbReference type="Pfam" id="PF00933"/>
    </source>
</evidence>
<evidence type="ECO:0000313" key="11">
    <source>
        <dbReference type="Proteomes" id="UP000192582"/>
    </source>
</evidence>
<evidence type="ECO:0000256" key="1">
    <source>
        <dbReference type="ARBA" id="ARBA00000448"/>
    </source>
</evidence>
<evidence type="ECO:0000256" key="2">
    <source>
        <dbReference type="ARBA" id="ARBA00005336"/>
    </source>
</evidence>
<protein>
    <recommendedName>
        <fullName evidence="3">beta-glucosidase</fullName>
        <ecNumber evidence="3">3.2.1.21</ecNumber>
    </recommendedName>
</protein>
<sequence length="620" mass="66556">MSHPLSPLPLSPEGQQLVDRLLGEMTLDEKIGQMTQPEKNSVQPGDVARLALGSVLSGGGGNPEPNTPQSWRDMVTTFHEEALTSRLGIPLIYGVDAVHGHNNVVGATVFPHNIGLGATRNPELVRQIGRATALEIAATNVRWTFAPAVSIPQDVRWGRSYEGYSQDTEVVSSLAAALVEGLRGEAWNSSTSALPSVKHFIADGATTYGTSERVDRNALEVDRTLAIAQMGESLVELVDQGAWQLDQGDSLIDEATLREVHLPPYRAAIEAGALNVMVSYSAWQGHKMHGHRYLVTDVLKGELNFGGFVVSDWAGVDQIHPDDYDRSVADSINAGVDMVMVPFDAEKFIAALRGAVERGEVSGERIDDAVRRILTAKVALGLFAQPHTDPALLDAVGCDEHRAIARQAVRESLVLLKNAGDVLPLDPQAPALLVVGEAADDVGAQCGGWTVTWMGGHGPTTPGTTVLAGLRAELGEDRVHYSADGQAEGRFPVAVAVVAEEPYAEGMGDRTELRLSARQLDLLARVRPQCDRLVVVLLSGRPLVVTEQLADWDAFVAAWLPGTEGRGVADVLCGTYPFTGRLSFDWPRSHTDLPRTASSDALWRLGYGLMAQGVRDALTI</sequence>
<evidence type="ECO:0000256" key="7">
    <source>
        <dbReference type="RuleBase" id="RU361161"/>
    </source>
</evidence>
<keyword evidence="4" id="KW-0732">Signal</keyword>
<dbReference type="Gene3D" id="3.20.20.300">
    <property type="entry name" value="Glycoside hydrolase, family 3, N-terminal domain"/>
    <property type="match status" value="1"/>
</dbReference>
<dbReference type="SUPFAM" id="SSF51445">
    <property type="entry name" value="(Trans)glycosidases"/>
    <property type="match status" value="1"/>
</dbReference>
<dbReference type="EMBL" id="FWWU01000004">
    <property type="protein sequence ID" value="SMB79749.1"/>
    <property type="molecule type" value="Genomic_DNA"/>
</dbReference>
<dbReference type="InterPro" id="IPR017853">
    <property type="entry name" value="GH"/>
</dbReference>
<dbReference type="PANTHER" id="PTHR30620:SF16">
    <property type="entry name" value="LYSOSOMAL BETA GLUCOSIDASE"/>
    <property type="match status" value="1"/>
</dbReference>
<dbReference type="Pfam" id="PF01915">
    <property type="entry name" value="Glyco_hydro_3_C"/>
    <property type="match status" value="1"/>
</dbReference>
<evidence type="ECO:0000256" key="3">
    <source>
        <dbReference type="ARBA" id="ARBA00012744"/>
    </source>
</evidence>
<keyword evidence="11" id="KW-1185">Reference proteome</keyword>
<dbReference type="RefSeq" id="WP_084045564.1">
    <property type="nucleotide sequence ID" value="NZ_FWWU01000004.1"/>
</dbReference>
<dbReference type="InterPro" id="IPR002772">
    <property type="entry name" value="Glyco_hydro_3_C"/>
</dbReference>
<dbReference type="InterPro" id="IPR036881">
    <property type="entry name" value="Glyco_hydro_3_C_sf"/>
</dbReference>
<dbReference type="GO" id="GO:0008422">
    <property type="term" value="F:beta-glucosidase activity"/>
    <property type="evidence" value="ECO:0007669"/>
    <property type="project" value="UniProtKB-EC"/>
</dbReference>
<organism evidence="10 11">
    <name type="scientific">Deinococcus hopiensis KR-140</name>
    <dbReference type="NCBI Taxonomy" id="695939"/>
    <lineage>
        <taxon>Bacteria</taxon>
        <taxon>Thermotogati</taxon>
        <taxon>Deinococcota</taxon>
        <taxon>Deinococci</taxon>
        <taxon>Deinococcales</taxon>
        <taxon>Deinococcaceae</taxon>
        <taxon>Deinococcus</taxon>
    </lineage>
</organism>
<accession>A0A1W1UFD0</accession>
<feature type="domain" description="Glycoside hydrolase family 3 N-terminal" evidence="8">
    <location>
        <begin position="26"/>
        <end position="207"/>
    </location>
</feature>
<dbReference type="InterPro" id="IPR051915">
    <property type="entry name" value="Cellulose_Degrad_GH3"/>
</dbReference>
<dbReference type="SUPFAM" id="SSF52279">
    <property type="entry name" value="Beta-D-glucan exohydrolase, C-terminal domain"/>
    <property type="match status" value="1"/>
</dbReference>
<dbReference type="Gene3D" id="3.40.50.1700">
    <property type="entry name" value="Glycoside hydrolase family 3 C-terminal domain"/>
    <property type="match status" value="1"/>
</dbReference>
<dbReference type="AlphaFoldDB" id="A0A1W1UFD0"/>
<dbReference type="OrthoDB" id="9805821at2"/>